<evidence type="ECO:0000313" key="3">
    <source>
        <dbReference type="EMBL" id="KAJ7359599.1"/>
    </source>
</evidence>
<sequence>MSFSDVESTIAPSGSSGCKSPTISNSSTLGTISSARSLIHKQTDSVQSGPEPGSNSRRAFWKSKSPGWQHIRNTTREFWKSKSPGWQHIRNTTREFWKSKRPDWQNVRRIALMALILINWTAVSAACLAFYIVVRKFMARGLTVDRDVMNQLQTALIVGCIYSAIVSLLLFGRLVSDCRRSPPKISSWWWFSYCLLVFGLIGWMATSGGLLSENPLVPFGCPGKTCLPSSVAEATWSKVTVVVWVVEPTLFVHSILWIFIV</sequence>
<keyword evidence="2" id="KW-0812">Transmembrane</keyword>
<comment type="caution">
    <text evidence="3">The sequence shown here is derived from an EMBL/GenBank/DDBJ whole genome shotgun (WGS) entry which is preliminary data.</text>
</comment>
<accession>A0AAD7AIC6</accession>
<feature type="region of interest" description="Disordered" evidence="1">
    <location>
        <begin position="40"/>
        <end position="63"/>
    </location>
</feature>
<dbReference type="EMBL" id="JARIHO010000006">
    <property type="protein sequence ID" value="KAJ7359599.1"/>
    <property type="molecule type" value="Genomic_DNA"/>
</dbReference>
<keyword evidence="2" id="KW-0472">Membrane</keyword>
<keyword evidence="2" id="KW-1133">Transmembrane helix</keyword>
<evidence type="ECO:0000256" key="1">
    <source>
        <dbReference type="SAM" id="MobiDB-lite"/>
    </source>
</evidence>
<dbReference type="Proteomes" id="UP001218218">
    <property type="component" value="Unassembled WGS sequence"/>
</dbReference>
<feature type="transmembrane region" description="Helical" evidence="2">
    <location>
        <begin position="110"/>
        <end position="134"/>
    </location>
</feature>
<feature type="compositionally biased region" description="Polar residues" evidence="1">
    <location>
        <begin position="44"/>
        <end position="57"/>
    </location>
</feature>
<keyword evidence="4" id="KW-1185">Reference proteome</keyword>
<reference evidence="3" key="1">
    <citation type="submission" date="2023-03" db="EMBL/GenBank/DDBJ databases">
        <title>Massive genome expansion in bonnet fungi (Mycena s.s.) driven by repeated elements and novel gene families across ecological guilds.</title>
        <authorList>
            <consortium name="Lawrence Berkeley National Laboratory"/>
            <person name="Harder C.B."/>
            <person name="Miyauchi S."/>
            <person name="Viragh M."/>
            <person name="Kuo A."/>
            <person name="Thoen E."/>
            <person name="Andreopoulos B."/>
            <person name="Lu D."/>
            <person name="Skrede I."/>
            <person name="Drula E."/>
            <person name="Henrissat B."/>
            <person name="Morin E."/>
            <person name="Kohler A."/>
            <person name="Barry K."/>
            <person name="LaButti K."/>
            <person name="Morin E."/>
            <person name="Salamov A."/>
            <person name="Lipzen A."/>
            <person name="Mereny Z."/>
            <person name="Hegedus B."/>
            <person name="Baldrian P."/>
            <person name="Stursova M."/>
            <person name="Weitz H."/>
            <person name="Taylor A."/>
            <person name="Grigoriev I.V."/>
            <person name="Nagy L.G."/>
            <person name="Martin F."/>
            <person name="Kauserud H."/>
        </authorList>
    </citation>
    <scope>NUCLEOTIDE SEQUENCE</scope>
    <source>
        <strain evidence="3">CBHHK002</strain>
    </source>
</reference>
<organism evidence="3 4">
    <name type="scientific">Mycena albidolilacea</name>
    <dbReference type="NCBI Taxonomy" id="1033008"/>
    <lineage>
        <taxon>Eukaryota</taxon>
        <taxon>Fungi</taxon>
        <taxon>Dikarya</taxon>
        <taxon>Basidiomycota</taxon>
        <taxon>Agaricomycotina</taxon>
        <taxon>Agaricomycetes</taxon>
        <taxon>Agaricomycetidae</taxon>
        <taxon>Agaricales</taxon>
        <taxon>Marasmiineae</taxon>
        <taxon>Mycenaceae</taxon>
        <taxon>Mycena</taxon>
    </lineage>
</organism>
<feature type="transmembrane region" description="Helical" evidence="2">
    <location>
        <begin position="241"/>
        <end position="260"/>
    </location>
</feature>
<gene>
    <name evidence="3" type="ORF">DFH08DRAFT_413453</name>
</gene>
<feature type="transmembrane region" description="Helical" evidence="2">
    <location>
        <begin position="154"/>
        <end position="175"/>
    </location>
</feature>
<proteinExistence type="predicted"/>
<dbReference type="AlphaFoldDB" id="A0AAD7AIC6"/>
<evidence type="ECO:0000313" key="4">
    <source>
        <dbReference type="Proteomes" id="UP001218218"/>
    </source>
</evidence>
<protein>
    <submittedName>
        <fullName evidence="3">Uncharacterized protein</fullName>
    </submittedName>
</protein>
<feature type="transmembrane region" description="Helical" evidence="2">
    <location>
        <begin position="187"/>
        <end position="206"/>
    </location>
</feature>
<name>A0AAD7AIC6_9AGAR</name>
<feature type="region of interest" description="Disordered" evidence="1">
    <location>
        <begin position="1"/>
        <end position="27"/>
    </location>
</feature>
<evidence type="ECO:0000256" key="2">
    <source>
        <dbReference type="SAM" id="Phobius"/>
    </source>
</evidence>